<feature type="coiled-coil region" evidence="1">
    <location>
        <begin position="1643"/>
        <end position="1681"/>
    </location>
</feature>
<dbReference type="PANTHER" id="PTHR21529">
    <property type="entry name" value="MAMMARY TURMOR VIRUS RECEPTOR HOMOLOG 1, 2 MTVR1, 2"/>
    <property type="match status" value="1"/>
</dbReference>
<dbReference type="OrthoDB" id="3156807at2759"/>
<dbReference type="GeneID" id="7839811"/>
<sequence>MIEQSQTLQQQHYQRYDYQLDNYISTQRQLLKKSEEEYIIQYLRDHKSWVDQKLQYGDQNQENPYKFIRSLWNWSVSDQFLNDFSKLNKSQMYNKLYYMEKILSGNFNGFEKLEIEDCEFENSQTKVGIQYLDIFYPNIVVVIGLQQIPMIRDSHVIKFKFEWYIMFQSIFDQQFQKTPNTDFSNILEDPLKQNYITDLSNFINPLDMIRTSKQYQNRKERLANVDRYLPQQIPDYYLTYQESMQYFNFGYGWIKKQYHKRNIQFNNKKRIQQMNQAYLYKMLQNEDISEQMKKIIDICKIETPLTQQQTQVISNHSNLIVMGRSGTGKTLCALYHLLALEVLYKLHFDKNKNSQMNLIDSLSEKKIGLQSVFITASPILTRKIQKYYQKHKNYLQKAIINISNKQNSNDSQIYDQSISFLIDSLISDFTVLQEESKIQIEDQYDDFDVLEIDDNIFIEPSEQEISAQLKSQSRIKFSQGHPSFYTVRSYLMSLECCLERHFFERDKQGNIIQYSSQNSLGKFQHQRFQLNQIYQHLDQIQDQQKEDFEINEQIFYKNNKLSNYDAFMRDQFLENNMHKQNQENDFIQDQKSRKFEIDYNYFANYFWPFVSIKFKSSSLISCSSLWTEIYSVIKGSANCYKYKQRYVPRDEYLKQNSTNLLTQEQKTTIYTMFELYERWKQNQSGYDILDLNNYILSELQEKRCNIPSIHFTVIDEVQDLPFSVIQLFTQINEYNIFFSGDSTQNIARGVGFKFNDLKSLFEKIQPSQQGQVQIQVHHLTVNFRSQKKILQLSNSIIDLLYNLFPTTLDVMQKETSEIEGISPIVLVDADQNFLFKILKGQSESLDFGSNQAIIVRDEESKQRLPSILKHAICLTILEAKGLEFEDVILYDFFSDSSCTFQQLNYCRPQVVINDNIKQINKSDQENEINLSINEFNPVNNVILCSELKQLYTAITRPKKRLIIFDNQEYKRKPILQYWLQKNLVCQISPQDFKANNQEKPILEQEQNKEKQKIIKDLQNQMHLNQQVDWYQQGINMFKNKYYQQAIKCFEKIGKEKLIQQAKLHLELQNCSKEIQNTQNELQILKLNHGQYASLNQSSKNNLKFQFCKKLNSLKQSLSNLGDQFYQIDQKNQAAQCYFNSEQYEMAGKIYEELQLYNQAAESYLLSNSQLHKAAEIYEKLNHLEQAIHILELQENWKQIILLLSRNPQYKITDDQKSLYTENCLKQIFQNKFDELKMEKINQLLAQKNLEDSFTLFDFELDDVTLNEVDKDISFLEKQINETELQGSNHSFEDSDIDINIENENTESEQSKQINNLDDISQFTLVQDEKINNIINTQINEERLQEDQYIISLNQSFVSNSSFGKILSEENELFQQINQTVKKQIYQILQVFMLSDNSFIKIVQESLNQDLDQNQFKSKFNLVEFLLQKLDFYCLNNKIMKKFIFKMEQFQFQDQIWIFVVFLKQYQYIPTIIQKQIYEKFQHSSISNLVLSDYLKENNQSLAKKQEYQRQSIFLIQSMLNVVQKILNDQKLDNKILNFTLEYLQQTVLLGFGELFIQFMQRYDMLNLYLLYGKYDQYLACVSSDKSYLQNSIQEGQIKSDEDIQLAIVQTQQCIYQIIDNKFKLKINLKQQKIIQSLSFNQKFQLLIQNYQNKEEQYQSFTQELLQQLEILLKNQEELNEIQIFDVVSAFFLTIKYFYRVEAFDLLLISQLNRIQLILQKLQNDLQYAELVQDRRLTYMTKAMLTVFQVREIPDSQIFQIFGKQNVVMNFSNNLISQIFQEYKKNKKQEPQMYFCDQNFEQVLAPLEVVISAIFQNLDQISKELQLLTEFDQTDQKSKNKIQNKKKQDLDKFIITDENETEDQNLDTSFYVNEQEEEENKKLDQILLLINNFKSKQFDKNQIILDLKTIKLRQDSSFIKLFEGKNSVTEQEISEIICQDKWLLQYGLSRMYNQRQQMKGQTNTEHIIYNIIINNLANQKVKLIIPQKYVGYFYDLEKNQLLIRDINNAINFKQKNPNVVSVNLNEYDNDFDIKLIAQFIDKNKDKSQSFQKIYFVWILMILANVYDLSKQTLNQFIQLIQSIQLDQKTLKILQQNWHYKNLLNATSAEEANDLAYELVTQNYFEEIFGYWEDITVYNDANHEANKLKFDQEKQNLSKKVNQKNQSRKRIINFLIQNRTKIKFINEIELNFKKILNFLEPRVNMDNKELILKKLKQLLITNFSLFQSILKLYQIQIQIISAIYLKKIKSQKEITILTQKLNQIYENKKQISQVVDQSLEYRVRTKLIKYSNYDEFKVASNNLQEFLNDLQSELQFLLDKSVSKQKMKPYINQSQSRLNQFTFEKQKCLHKKSKQQIKYQKEQLRKAIQKDLLF</sequence>
<proteinExistence type="predicted"/>
<organism evidence="2 3">
    <name type="scientific">Tetrahymena thermophila (strain SB210)</name>
    <dbReference type="NCBI Taxonomy" id="312017"/>
    <lineage>
        <taxon>Eukaryota</taxon>
        <taxon>Sar</taxon>
        <taxon>Alveolata</taxon>
        <taxon>Ciliophora</taxon>
        <taxon>Intramacronucleata</taxon>
        <taxon>Oligohymenophorea</taxon>
        <taxon>Hymenostomatida</taxon>
        <taxon>Tetrahymenina</taxon>
        <taxon>Tetrahymenidae</taxon>
        <taxon>Tetrahymena</taxon>
    </lineage>
</organism>
<dbReference type="eggNOG" id="ENOG502QQZC">
    <property type="taxonomic scope" value="Eukaryota"/>
</dbReference>
<dbReference type="InterPro" id="IPR039904">
    <property type="entry name" value="TRANK1"/>
</dbReference>
<dbReference type="InParanoid" id="I7LX97"/>
<protein>
    <recommendedName>
        <fullName evidence="4">UvrD-like helicase ATP-binding domain-containing protein</fullName>
    </recommendedName>
</protein>
<dbReference type="Proteomes" id="UP000009168">
    <property type="component" value="Unassembled WGS sequence"/>
</dbReference>
<dbReference type="RefSeq" id="XP_001024464.2">
    <property type="nucleotide sequence ID" value="XM_001024464.2"/>
</dbReference>
<reference evidence="3" key="1">
    <citation type="journal article" date="2006" name="PLoS Biol.">
        <title>Macronuclear genome sequence of the ciliate Tetrahymena thermophila, a model eukaryote.</title>
        <authorList>
            <person name="Eisen J.A."/>
            <person name="Coyne R.S."/>
            <person name="Wu M."/>
            <person name="Wu D."/>
            <person name="Thiagarajan M."/>
            <person name="Wortman J.R."/>
            <person name="Badger J.H."/>
            <person name="Ren Q."/>
            <person name="Amedeo P."/>
            <person name="Jones K.M."/>
            <person name="Tallon L.J."/>
            <person name="Delcher A.L."/>
            <person name="Salzberg S.L."/>
            <person name="Silva J.C."/>
            <person name="Haas B.J."/>
            <person name="Majoros W.H."/>
            <person name="Farzad M."/>
            <person name="Carlton J.M."/>
            <person name="Smith R.K. Jr."/>
            <person name="Garg J."/>
            <person name="Pearlman R.E."/>
            <person name="Karrer K.M."/>
            <person name="Sun L."/>
            <person name="Manning G."/>
            <person name="Elde N.C."/>
            <person name="Turkewitz A.P."/>
            <person name="Asai D.J."/>
            <person name="Wilkes D.E."/>
            <person name="Wang Y."/>
            <person name="Cai H."/>
            <person name="Collins K."/>
            <person name="Stewart B.A."/>
            <person name="Lee S.R."/>
            <person name="Wilamowska K."/>
            <person name="Weinberg Z."/>
            <person name="Ruzzo W.L."/>
            <person name="Wloga D."/>
            <person name="Gaertig J."/>
            <person name="Frankel J."/>
            <person name="Tsao C.-C."/>
            <person name="Gorovsky M.A."/>
            <person name="Keeling P.J."/>
            <person name="Waller R.F."/>
            <person name="Patron N.J."/>
            <person name="Cherry J.M."/>
            <person name="Stover N.A."/>
            <person name="Krieger C.J."/>
            <person name="del Toro C."/>
            <person name="Ryder H.F."/>
            <person name="Williamson S.C."/>
            <person name="Barbeau R.A."/>
            <person name="Hamilton E.P."/>
            <person name="Orias E."/>
        </authorList>
    </citation>
    <scope>NUCLEOTIDE SEQUENCE [LARGE SCALE GENOMIC DNA]</scope>
    <source>
        <strain evidence="3">SB210</strain>
    </source>
</reference>
<feature type="coiled-coil region" evidence="1">
    <location>
        <begin position="1060"/>
        <end position="1087"/>
    </location>
</feature>
<dbReference type="KEGG" id="tet:TTHERM_00298300"/>
<evidence type="ECO:0000313" key="3">
    <source>
        <dbReference type="Proteomes" id="UP000009168"/>
    </source>
</evidence>
<keyword evidence="3" id="KW-1185">Reference proteome</keyword>
<gene>
    <name evidence="2" type="ORF">TTHERM_00298300</name>
</gene>
<dbReference type="Gene3D" id="3.40.50.300">
    <property type="entry name" value="P-loop containing nucleotide triphosphate hydrolases"/>
    <property type="match status" value="1"/>
</dbReference>
<dbReference type="InterPro" id="IPR027417">
    <property type="entry name" value="P-loop_NTPase"/>
</dbReference>
<evidence type="ECO:0000313" key="2">
    <source>
        <dbReference type="EMBL" id="EAS04219.2"/>
    </source>
</evidence>
<evidence type="ECO:0000256" key="1">
    <source>
        <dbReference type="SAM" id="Coils"/>
    </source>
</evidence>
<evidence type="ECO:0008006" key="4">
    <source>
        <dbReference type="Google" id="ProtNLM"/>
    </source>
</evidence>
<keyword evidence="1" id="KW-0175">Coiled coil</keyword>
<dbReference type="PANTHER" id="PTHR21529:SF4">
    <property type="entry name" value="TPR AND ANKYRIN REPEAT-CONTAINING PROTEIN 1"/>
    <property type="match status" value="1"/>
</dbReference>
<accession>I7LX97</accession>
<dbReference type="EMBL" id="GG662449">
    <property type="protein sequence ID" value="EAS04219.2"/>
    <property type="molecule type" value="Genomic_DNA"/>
</dbReference>
<dbReference type="SUPFAM" id="SSF52540">
    <property type="entry name" value="P-loop containing nucleoside triphosphate hydrolases"/>
    <property type="match status" value="1"/>
</dbReference>
<name>I7LX97_TETTS</name>
<dbReference type="STRING" id="312017.I7LX97"/>